<dbReference type="InterPro" id="IPR008253">
    <property type="entry name" value="Marvel"/>
</dbReference>
<dbReference type="GO" id="GO:0016020">
    <property type="term" value="C:membrane"/>
    <property type="evidence" value="ECO:0007669"/>
    <property type="project" value="UniProtKB-SubCell"/>
</dbReference>
<reference evidence="10" key="1">
    <citation type="journal article" date="2013" name="Science">
        <title>Comparative analysis of bat genomes provides insight into the evolution of flight and immunity.</title>
        <authorList>
            <person name="Zhang G."/>
            <person name="Cowled C."/>
            <person name="Shi Z."/>
            <person name="Huang Z."/>
            <person name="Bishop-Lilly K.A."/>
            <person name="Fang X."/>
            <person name="Wynne J.W."/>
            <person name="Xiong Z."/>
            <person name="Baker M.L."/>
            <person name="Zhao W."/>
            <person name="Tachedjian M."/>
            <person name="Zhu Y."/>
            <person name="Zhou P."/>
            <person name="Jiang X."/>
            <person name="Ng J."/>
            <person name="Yang L."/>
            <person name="Wu L."/>
            <person name="Xiao J."/>
            <person name="Feng Y."/>
            <person name="Chen Y."/>
            <person name="Sun X."/>
            <person name="Zhang Y."/>
            <person name="Marsh G.A."/>
            <person name="Crameri G."/>
            <person name="Broder C.C."/>
            <person name="Frey K.G."/>
            <person name="Wang L.F."/>
            <person name="Wang J."/>
        </authorList>
    </citation>
    <scope>NUCLEOTIDE SEQUENCE [LARGE SCALE GENOMIC DNA]</scope>
</reference>
<feature type="region of interest" description="Disordered" evidence="6">
    <location>
        <begin position="1"/>
        <end position="70"/>
    </location>
</feature>
<evidence type="ECO:0000256" key="2">
    <source>
        <dbReference type="ARBA" id="ARBA00022692"/>
    </source>
</evidence>
<accession>L5LHG2</accession>
<feature type="transmembrane region" description="Helical" evidence="7">
    <location>
        <begin position="243"/>
        <end position="262"/>
    </location>
</feature>
<keyword evidence="4 5" id="KW-0472">Membrane</keyword>
<evidence type="ECO:0000256" key="6">
    <source>
        <dbReference type="SAM" id="MobiDB-lite"/>
    </source>
</evidence>
<dbReference type="Proteomes" id="UP000010556">
    <property type="component" value="Unassembled WGS sequence"/>
</dbReference>
<evidence type="ECO:0000256" key="5">
    <source>
        <dbReference type="PROSITE-ProRule" id="PRU00581"/>
    </source>
</evidence>
<feature type="transmembrane region" description="Helical" evidence="7">
    <location>
        <begin position="123"/>
        <end position="142"/>
    </location>
</feature>
<protein>
    <submittedName>
        <fullName evidence="9">CKLF-like MARVEL transmembrane domain-containing protein 3</fullName>
    </submittedName>
</protein>
<evidence type="ECO:0000256" key="7">
    <source>
        <dbReference type="SAM" id="Phobius"/>
    </source>
</evidence>
<feature type="transmembrane region" description="Helical" evidence="7">
    <location>
        <begin position="268"/>
        <end position="291"/>
    </location>
</feature>
<feature type="transmembrane region" description="Helical" evidence="7">
    <location>
        <begin position="97"/>
        <end position="117"/>
    </location>
</feature>
<gene>
    <name evidence="9" type="ORF">MDA_GLEAN10017130</name>
</gene>
<name>L5LHG2_MYODS</name>
<keyword evidence="3 7" id="KW-1133">Transmembrane helix</keyword>
<evidence type="ECO:0000313" key="9">
    <source>
        <dbReference type="EMBL" id="ELK25637.1"/>
    </source>
</evidence>
<feature type="transmembrane region" description="Helical" evidence="7">
    <location>
        <begin position="149"/>
        <end position="173"/>
    </location>
</feature>
<dbReference type="AlphaFoldDB" id="L5LHG2"/>
<dbReference type="PANTHER" id="PTHR22776">
    <property type="entry name" value="MARVEL-CONTAINING POTENTIAL LIPID RAFT-ASSOCIATED PROTEIN"/>
    <property type="match status" value="1"/>
</dbReference>
<dbReference type="PANTHER" id="PTHR22776:SF3">
    <property type="entry name" value="CKLF-LIKE MARVEL TRANSMEMBRANE DOMAIN-CONTAINING PROTEIN 3"/>
    <property type="match status" value="1"/>
</dbReference>
<evidence type="ECO:0000256" key="3">
    <source>
        <dbReference type="ARBA" id="ARBA00022989"/>
    </source>
</evidence>
<keyword evidence="10" id="KW-1185">Reference proteome</keyword>
<keyword evidence="2 5" id="KW-0812">Transmembrane</keyword>
<evidence type="ECO:0000259" key="8">
    <source>
        <dbReference type="PROSITE" id="PS51225"/>
    </source>
</evidence>
<dbReference type="InterPro" id="IPR050578">
    <property type="entry name" value="MARVEL-CKLF_proteins"/>
</dbReference>
<feature type="compositionally biased region" description="Basic and acidic residues" evidence="6">
    <location>
        <begin position="18"/>
        <end position="70"/>
    </location>
</feature>
<evidence type="ECO:0000256" key="1">
    <source>
        <dbReference type="ARBA" id="ARBA00004141"/>
    </source>
</evidence>
<organism evidence="9 10">
    <name type="scientific">Myotis davidii</name>
    <name type="common">David's myotis</name>
    <dbReference type="NCBI Taxonomy" id="225400"/>
    <lineage>
        <taxon>Eukaryota</taxon>
        <taxon>Metazoa</taxon>
        <taxon>Chordata</taxon>
        <taxon>Craniata</taxon>
        <taxon>Vertebrata</taxon>
        <taxon>Euteleostomi</taxon>
        <taxon>Mammalia</taxon>
        <taxon>Eutheria</taxon>
        <taxon>Laurasiatheria</taxon>
        <taxon>Chiroptera</taxon>
        <taxon>Yangochiroptera</taxon>
        <taxon>Vespertilionidae</taxon>
        <taxon>Myotis</taxon>
    </lineage>
</organism>
<dbReference type="eggNOG" id="KOG4788">
    <property type="taxonomic scope" value="Eukaryota"/>
</dbReference>
<comment type="subcellular location">
    <subcellularLocation>
        <location evidence="1">Membrane</location>
        <topology evidence="1">Multi-pass membrane protein</topology>
    </subcellularLocation>
</comment>
<proteinExistence type="predicted"/>
<dbReference type="PROSITE" id="PS51225">
    <property type="entry name" value="MARVEL"/>
    <property type="match status" value="1"/>
</dbReference>
<feature type="transmembrane region" description="Helical" evidence="7">
    <location>
        <begin position="193"/>
        <end position="223"/>
    </location>
</feature>
<dbReference type="EMBL" id="KB111734">
    <property type="protein sequence ID" value="ELK25637.1"/>
    <property type="molecule type" value="Genomic_DNA"/>
</dbReference>
<feature type="domain" description="MARVEL" evidence="8">
    <location>
        <begin position="176"/>
        <end position="295"/>
    </location>
</feature>
<evidence type="ECO:0000313" key="10">
    <source>
        <dbReference type="Proteomes" id="UP000010556"/>
    </source>
</evidence>
<feature type="compositionally biased region" description="Acidic residues" evidence="6">
    <location>
        <begin position="313"/>
        <end position="322"/>
    </location>
</feature>
<sequence>MADKSKKGGKPGAPPPGSKKEGEQPPGEGKKGKDEGKGKGKEEEKEKKEEEKKEEPPPKPKSVQPKDEVGTRKGCRRYKWELKDSNKEFWVMGHAEVKLLSVGCLIAALVMFTGTVVHPLLSLMITMEMSIFLFFIIVYTFAINRYMPFILWPITDLLNDLFATAFLAGAVAFAVQSRQTMPMNYFVAVGLSFIIFVCYVASTASAFLTAPLLEFLLALFFLFADAMQLNDKWQGLCWPMMDFLRCVTAALIYFAISITAVAKYSDGAAKAAGVFGFFATIVFAIDFYLIFNDVAKFLKQEGSADETTAHKEEEEDSDSDSD</sequence>
<dbReference type="Pfam" id="PF01284">
    <property type="entry name" value="MARVEL"/>
    <property type="match status" value="1"/>
</dbReference>
<feature type="region of interest" description="Disordered" evidence="6">
    <location>
        <begin position="303"/>
        <end position="322"/>
    </location>
</feature>
<evidence type="ECO:0000256" key="4">
    <source>
        <dbReference type="ARBA" id="ARBA00023136"/>
    </source>
</evidence>